<evidence type="ECO:0000256" key="1">
    <source>
        <dbReference type="ARBA" id="ARBA00022679"/>
    </source>
</evidence>
<dbReference type="Pfam" id="PF00583">
    <property type="entry name" value="Acetyltransf_1"/>
    <property type="match status" value="1"/>
</dbReference>
<keyword evidence="1" id="KW-0808">Transferase</keyword>
<evidence type="ECO:0000256" key="2">
    <source>
        <dbReference type="ARBA" id="ARBA00023315"/>
    </source>
</evidence>
<organism evidence="4 5">
    <name type="scientific">Streptomyces beihaiensis</name>
    <dbReference type="NCBI Taxonomy" id="2984495"/>
    <lineage>
        <taxon>Bacteria</taxon>
        <taxon>Bacillati</taxon>
        <taxon>Actinomycetota</taxon>
        <taxon>Actinomycetes</taxon>
        <taxon>Kitasatosporales</taxon>
        <taxon>Streptomycetaceae</taxon>
        <taxon>Streptomyces</taxon>
    </lineage>
</organism>
<dbReference type="RefSeq" id="WP_266596089.1">
    <property type="nucleotide sequence ID" value="NZ_JAPHNL010000020.1"/>
</dbReference>
<dbReference type="Gene3D" id="3.40.630.30">
    <property type="match status" value="1"/>
</dbReference>
<name>A0ABT3TP73_9ACTN</name>
<dbReference type="SUPFAM" id="SSF55729">
    <property type="entry name" value="Acyl-CoA N-acyltransferases (Nat)"/>
    <property type="match status" value="1"/>
</dbReference>
<comment type="caution">
    <text evidence="4">The sequence shown here is derived from an EMBL/GenBank/DDBJ whole genome shotgun (WGS) entry which is preliminary data.</text>
</comment>
<accession>A0ABT3TP73</accession>
<dbReference type="CDD" id="cd04301">
    <property type="entry name" value="NAT_SF"/>
    <property type="match status" value="1"/>
</dbReference>
<dbReference type="PANTHER" id="PTHR43877">
    <property type="entry name" value="AMINOALKYLPHOSPHONATE N-ACETYLTRANSFERASE-RELATED-RELATED"/>
    <property type="match status" value="1"/>
</dbReference>
<evidence type="ECO:0000313" key="4">
    <source>
        <dbReference type="EMBL" id="MCX3058802.1"/>
    </source>
</evidence>
<dbReference type="PROSITE" id="PS51186">
    <property type="entry name" value="GNAT"/>
    <property type="match status" value="1"/>
</dbReference>
<feature type="domain" description="N-acetyltransferase" evidence="3">
    <location>
        <begin position="5"/>
        <end position="179"/>
    </location>
</feature>
<reference evidence="4" key="1">
    <citation type="submission" date="2022-10" db="EMBL/GenBank/DDBJ databases">
        <title>Streptomyces beihaiensis sp. nov., a chitin degrading actinobacterium, isolated from shrimp pond soil.</title>
        <authorList>
            <person name="Xie J."/>
            <person name="Shen N."/>
        </authorList>
    </citation>
    <scope>NUCLEOTIDE SEQUENCE</scope>
    <source>
        <strain evidence="4">GXMU-J5</strain>
    </source>
</reference>
<keyword evidence="5" id="KW-1185">Reference proteome</keyword>
<dbReference type="InterPro" id="IPR016181">
    <property type="entry name" value="Acyl_CoA_acyltransferase"/>
</dbReference>
<evidence type="ECO:0000313" key="5">
    <source>
        <dbReference type="Proteomes" id="UP001163064"/>
    </source>
</evidence>
<proteinExistence type="predicted"/>
<evidence type="ECO:0000259" key="3">
    <source>
        <dbReference type="PROSITE" id="PS51186"/>
    </source>
</evidence>
<sequence length="214" mass="22462">MSGGPRIRGVAEGDWAVIGDLESQAYAPLGLSEGPGALRKYQQASPDTCFVVDVGGGRVAGYLMALPFPEGGWPELGQGGGAAGRRGGRAPYGPLAPDPYNLHLHDVVIAPELRRRGLAMRLVRHLVGIARTRAYRSVSLVSVGGTQAFWRERGFTVRPDVAAPGGYGSDAVYMSLSLADAPIDVPIDVPTDAPIGELTDELTDELSGVRVCSP</sequence>
<dbReference type="InterPro" id="IPR050832">
    <property type="entry name" value="Bact_Acetyltransf"/>
</dbReference>
<gene>
    <name evidence="4" type="ORF">OFY01_03255</name>
</gene>
<dbReference type="InterPro" id="IPR000182">
    <property type="entry name" value="GNAT_dom"/>
</dbReference>
<keyword evidence="2" id="KW-0012">Acyltransferase</keyword>
<dbReference type="EMBL" id="JAPHNL010000020">
    <property type="protein sequence ID" value="MCX3058802.1"/>
    <property type="molecule type" value="Genomic_DNA"/>
</dbReference>
<protein>
    <submittedName>
        <fullName evidence="4">GNAT family N-acetyltransferase</fullName>
    </submittedName>
</protein>
<dbReference type="Proteomes" id="UP001163064">
    <property type="component" value="Unassembled WGS sequence"/>
</dbReference>